<dbReference type="InterPro" id="IPR047930">
    <property type="entry name" value="Transpos_IS6"/>
</dbReference>
<sequence length="231" mass="26830">MAKLNYSGYRFPPVIIQQAIWLYVRFTLSFRDVEDLLAERGIIVSYETVRRWVNHFGPKIAASLRKRRPRPHSTWHLDEVYLKIDGRLVYLWRAVDSEGEVLDVLVQTKRNKAAALKLMRKLLKKNGLMPDKIVTDDLRSYSAAARELGIADRHERGRWRNNRAENSHQPTRRRERKMQGFKSVGSAQRFLSTHAAAYNTFNVQRHFISARTHRAFRASATDTWRAAAAAA</sequence>
<dbReference type="GO" id="GO:0003677">
    <property type="term" value="F:DNA binding"/>
    <property type="evidence" value="ECO:0007669"/>
    <property type="project" value="UniProtKB-KW"/>
</dbReference>
<feature type="region of interest" description="Disordered" evidence="5">
    <location>
        <begin position="158"/>
        <end position="179"/>
    </location>
</feature>
<dbReference type="InterPro" id="IPR032874">
    <property type="entry name" value="DDE_dom"/>
</dbReference>
<accession>A0A2D2D726</accession>
<geneLocation type="plasmid" evidence="8">
    <name>pob3b2</name>
</geneLocation>
<dbReference type="InterPro" id="IPR036397">
    <property type="entry name" value="RNaseH_sf"/>
</dbReference>
<keyword evidence="7" id="KW-0614">Plasmid</keyword>
<dbReference type="InterPro" id="IPR012337">
    <property type="entry name" value="RNaseH-like_sf"/>
</dbReference>
<gene>
    <name evidence="7" type="ORF">CQW49_22915</name>
</gene>
<keyword evidence="8" id="KW-1185">Reference proteome</keyword>
<evidence type="ECO:0000256" key="4">
    <source>
        <dbReference type="ARBA" id="ARBA00023172"/>
    </source>
</evidence>
<dbReference type="GO" id="GO:0032196">
    <property type="term" value="P:transposition"/>
    <property type="evidence" value="ECO:0007669"/>
    <property type="project" value="UniProtKB-KW"/>
</dbReference>
<dbReference type="AlphaFoldDB" id="A0A2D2D726"/>
<dbReference type="GO" id="GO:0006310">
    <property type="term" value="P:DNA recombination"/>
    <property type="evidence" value="ECO:0007669"/>
    <property type="project" value="UniProtKB-KW"/>
</dbReference>
<keyword evidence="2" id="KW-0815">Transposition</keyword>
<evidence type="ECO:0000313" key="7">
    <source>
        <dbReference type="EMBL" id="ATQ70821.1"/>
    </source>
</evidence>
<dbReference type="PANTHER" id="PTHR35528">
    <property type="entry name" value="BLL1675 PROTEIN"/>
    <property type="match status" value="1"/>
</dbReference>
<dbReference type="PANTHER" id="PTHR35528:SF3">
    <property type="entry name" value="BLL1675 PROTEIN"/>
    <property type="match status" value="1"/>
</dbReference>
<name>A0A2D2D726_METT3</name>
<comment type="function">
    <text evidence="1">Involved in the transposition of the insertion sequence.</text>
</comment>
<evidence type="ECO:0000256" key="2">
    <source>
        <dbReference type="ARBA" id="ARBA00022578"/>
    </source>
</evidence>
<evidence type="ECO:0000313" key="8">
    <source>
        <dbReference type="Proteomes" id="UP000230709"/>
    </source>
</evidence>
<proteinExistence type="predicted"/>
<protein>
    <submittedName>
        <fullName evidence="7">IS6 family transposase</fullName>
    </submittedName>
</protein>
<dbReference type="KEGG" id="mtw:CQW49_22915"/>
<dbReference type="NCBIfam" id="NF033587">
    <property type="entry name" value="transpos_IS6"/>
    <property type="match status" value="1"/>
</dbReference>
<dbReference type="EMBL" id="CP023739">
    <property type="protein sequence ID" value="ATQ70821.1"/>
    <property type="molecule type" value="Genomic_DNA"/>
</dbReference>
<keyword evidence="3" id="KW-0238">DNA-binding</keyword>
<dbReference type="SUPFAM" id="SSF53098">
    <property type="entry name" value="Ribonuclease H-like"/>
    <property type="match status" value="1"/>
</dbReference>
<evidence type="ECO:0000256" key="1">
    <source>
        <dbReference type="ARBA" id="ARBA00002286"/>
    </source>
</evidence>
<dbReference type="InterPro" id="IPR052183">
    <property type="entry name" value="IS_Transposase"/>
</dbReference>
<reference evidence="8" key="1">
    <citation type="submission" date="2017-10" db="EMBL/GenBank/DDBJ databases">
        <title>Completed PacBio SMRT sequence of Methylosinus trichosporium OB3b reveals presence of a third large plasmid.</title>
        <authorList>
            <person name="Charles T.C."/>
            <person name="Lynch M.D.J."/>
            <person name="Heil J.R."/>
            <person name="Cheng J."/>
        </authorList>
    </citation>
    <scope>NUCLEOTIDE SEQUENCE [LARGE SCALE GENOMIC DNA]</scope>
    <source>
        <strain evidence="8">OB3b</strain>
        <plasmid evidence="8">pob3b2</plasmid>
    </source>
</reference>
<dbReference type="Proteomes" id="UP000230709">
    <property type="component" value="Plasmid pOB3b2"/>
</dbReference>
<keyword evidence="4" id="KW-0233">DNA recombination</keyword>
<organism evidence="7 8">
    <name type="scientific">Methylosinus trichosporium (strain ATCC 35070 / NCIMB 11131 / UNIQEM 75 / OB3b)</name>
    <dbReference type="NCBI Taxonomy" id="595536"/>
    <lineage>
        <taxon>Bacteria</taxon>
        <taxon>Pseudomonadati</taxon>
        <taxon>Pseudomonadota</taxon>
        <taxon>Alphaproteobacteria</taxon>
        <taxon>Hyphomicrobiales</taxon>
        <taxon>Methylocystaceae</taxon>
        <taxon>Methylosinus</taxon>
    </lineage>
</organism>
<evidence type="ECO:0000259" key="6">
    <source>
        <dbReference type="Pfam" id="PF13610"/>
    </source>
</evidence>
<dbReference type="Gene3D" id="3.30.420.10">
    <property type="entry name" value="Ribonuclease H-like superfamily/Ribonuclease H"/>
    <property type="match status" value="1"/>
</dbReference>
<dbReference type="RefSeq" id="WP_099832037.1">
    <property type="nucleotide sequence ID" value="NZ_CP023739.1"/>
</dbReference>
<evidence type="ECO:0000256" key="3">
    <source>
        <dbReference type="ARBA" id="ARBA00023125"/>
    </source>
</evidence>
<evidence type="ECO:0000256" key="5">
    <source>
        <dbReference type="SAM" id="MobiDB-lite"/>
    </source>
</evidence>
<feature type="domain" description="DDE" evidence="6">
    <location>
        <begin position="74"/>
        <end position="199"/>
    </location>
</feature>
<dbReference type="Pfam" id="PF13610">
    <property type="entry name" value="DDE_Tnp_IS240"/>
    <property type="match status" value="1"/>
</dbReference>